<protein>
    <submittedName>
        <fullName evidence="2">SIR2 family protein</fullName>
    </submittedName>
</protein>
<name>A0ABY8JDZ0_9BRAD</name>
<dbReference type="RefSeq" id="WP_310885328.1">
    <property type="nucleotide sequence ID" value="NZ_CP121646.1"/>
</dbReference>
<evidence type="ECO:0000313" key="2">
    <source>
        <dbReference type="EMBL" id="WFU62671.1"/>
    </source>
</evidence>
<keyword evidence="3" id="KW-1185">Reference proteome</keyword>
<organism evidence="2 3">
    <name type="scientific">Bradyrhizobium brasilense</name>
    <dbReference type="NCBI Taxonomy" id="1419277"/>
    <lineage>
        <taxon>Bacteria</taxon>
        <taxon>Pseudomonadati</taxon>
        <taxon>Pseudomonadota</taxon>
        <taxon>Alphaproteobacteria</taxon>
        <taxon>Hyphomicrobiales</taxon>
        <taxon>Nitrobacteraceae</taxon>
        <taxon>Bradyrhizobium</taxon>
    </lineage>
</organism>
<dbReference type="InterPro" id="IPR029035">
    <property type="entry name" value="DHS-like_NAD/FAD-binding_dom"/>
</dbReference>
<dbReference type="Pfam" id="PF13289">
    <property type="entry name" value="SIR2_2"/>
    <property type="match status" value="1"/>
</dbReference>
<evidence type="ECO:0000259" key="1">
    <source>
        <dbReference type="Pfam" id="PF18185"/>
    </source>
</evidence>
<proteinExistence type="predicted"/>
<dbReference type="InterPro" id="IPR041486">
    <property type="entry name" value="ThsA_STALD"/>
</dbReference>
<accession>A0ABY8JDZ0</accession>
<dbReference type="SUPFAM" id="SSF52467">
    <property type="entry name" value="DHS-like NAD/FAD-binding domain"/>
    <property type="match status" value="1"/>
</dbReference>
<gene>
    <name evidence="2" type="ORF">QA636_35360</name>
</gene>
<dbReference type="Pfam" id="PF18185">
    <property type="entry name" value="STALD"/>
    <property type="match status" value="1"/>
</dbReference>
<evidence type="ECO:0000313" key="3">
    <source>
        <dbReference type="Proteomes" id="UP001221546"/>
    </source>
</evidence>
<dbReference type="CDD" id="cd01406">
    <property type="entry name" value="SIR2-like"/>
    <property type="match status" value="1"/>
</dbReference>
<dbReference type="Proteomes" id="UP001221546">
    <property type="component" value="Chromosome"/>
</dbReference>
<reference evidence="2 3" key="1">
    <citation type="submission" date="2023-04" db="EMBL/GenBank/DDBJ databases">
        <title>Australian commercial rhizobial inoculants.</title>
        <authorList>
            <person name="Kohlmeier M.G."/>
            <person name="O'Hara G.W."/>
            <person name="Colombi E."/>
            <person name="Ramsay J.P."/>
            <person name="Terpolilli J."/>
        </authorList>
    </citation>
    <scope>NUCLEOTIDE SEQUENCE [LARGE SCALE GENOMIC DNA]</scope>
    <source>
        <strain evidence="2 3">CB627</strain>
    </source>
</reference>
<dbReference type="EMBL" id="CP121646">
    <property type="protein sequence ID" value="WFU62671.1"/>
    <property type="molecule type" value="Genomic_DNA"/>
</dbReference>
<sequence>MFHRLLSGTLPHGGLWSSRMALSQEVLDFCTQFVTELRDDSVAIFAGAGLSATAGFVDWRGLLTKFAKELGLDIDREGEHLVRLAQYSHNYRGTRSHLDAAIIKSFPVMKAPSKNHKILARLPISTYWTTNYDRLIEAALGDARKCVDVKYVDNQLPQSMPGRDAILYKMHGDVGHPAEAVLTRNDYESYPAKRPGFLNALTGDLTGKTFLFLGFSFTDPNLDHVLSQLRLRYHDSQRQHYCLMRNPKRADYPSAKELAYAQARQGHFIADLKRFGIKVLLVDEYSDITAVLETIEKLYRRRTVFVSGSAAEFAPWHEASSKRFFRNLGAKLIDHDFRVVTGLGLGVGDALLSGAIERIQDRGHTRLDHLIDIRPFPRDFADAAKRQKVWRSYREEMISRAGIAIFLFGNRVSEGGLESASGMREEFDIALAQSVVPLPVGATGYLARDLADEVLKAEQGRYTKTNLACVKKLKSVPRGGLTALLPEIMRSLDKMSAD</sequence>
<feature type="domain" description="NAD(+) hydrolase ThsA Sir2/TIR-associating SLOG" evidence="1">
    <location>
        <begin position="287"/>
        <end position="466"/>
    </location>
</feature>